<dbReference type="GO" id="GO:0051260">
    <property type="term" value="P:protein homooligomerization"/>
    <property type="evidence" value="ECO:0007669"/>
    <property type="project" value="InterPro"/>
</dbReference>
<dbReference type="AlphaFoldDB" id="A0A183GKM6"/>
<dbReference type="Gene3D" id="3.30.710.10">
    <property type="entry name" value="Potassium Channel Kv1.1, Chain A"/>
    <property type="match status" value="1"/>
</dbReference>
<dbReference type="InterPro" id="IPR011333">
    <property type="entry name" value="SKP1/BTB/POZ_sf"/>
</dbReference>
<dbReference type="SUPFAM" id="SSF54695">
    <property type="entry name" value="POZ domain"/>
    <property type="match status" value="1"/>
</dbReference>
<dbReference type="PANTHER" id="PTHR11145:SF8">
    <property type="entry name" value="RE57120P"/>
    <property type="match status" value="1"/>
</dbReference>
<sequence length="112" mass="12706">MDSTGAVFINRDGDLFAHALQFMRDGKRTALPQNTDVLQQLVRESEYFGMDIWRTELHHQLTEMEKQRNQGDVIPDPYGFSLTSIICAKQQLMSQVVSVTAISINYKKPGTS</sequence>
<reference evidence="2 3" key="1">
    <citation type="submission" date="2018-11" db="EMBL/GenBank/DDBJ databases">
        <authorList>
            <consortium name="Pathogen Informatics"/>
        </authorList>
    </citation>
    <scope>NUCLEOTIDE SEQUENCE [LARGE SCALE GENOMIC DNA]</scope>
</reference>
<evidence type="ECO:0000259" key="1">
    <source>
        <dbReference type="Pfam" id="PF02214"/>
    </source>
</evidence>
<accession>A0A183GKM6</accession>
<dbReference type="InterPro" id="IPR003131">
    <property type="entry name" value="T1-type_BTB"/>
</dbReference>
<dbReference type="EMBL" id="UZAH01034847">
    <property type="protein sequence ID" value="VDP37548.1"/>
    <property type="molecule type" value="Genomic_DNA"/>
</dbReference>
<organism evidence="3 4">
    <name type="scientific">Heligmosomoides polygyrus</name>
    <name type="common">Parasitic roundworm</name>
    <dbReference type="NCBI Taxonomy" id="6339"/>
    <lineage>
        <taxon>Eukaryota</taxon>
        <taxon>Metazoa</taxon>
        <taxon>Ecdysozoa</taxon>
        <taxon>Nematoda</taxon>
        <taxon>Chromadorea</taxon>
        <taxon>Rhabditida</taxon>
        <taxon>Rhabditina</taxon>
        <taxon>Rhabditomorpha</taxon>
        <taxon>Strongyloidea</taxon>
        <taxon>Heligmosomidae</taxon>
        <taxon>Heligmosomoides</taxon>
    </lineage>
</organism>
<feature type="domain" description="Potassium channel tetramerisation-type BTB" evidence="1">
    <location>
        <begin position="2"/>
        <end position="51"/>
    </location>
</feature>
<evidence type="ECO:0000313" key="4">
    <source>
        <dbReference type="WBParaSite" id="HPBE_0002324601-mRNA-1"/>
    </source>
</evidence>
<dbReference type="OrthoDB" id="2414723at2759"/>
<accession>A0A3P8DU91</accession>
<evidence type="ECO:0000313" key="2">
    <source>
        <dbReference type="EMBL" id="VDP37548.1"/>
    </source>
</evidence>
<reference evidence="4" key="2">
    <citation type="submission" date="2019-09" db="UniProtKB">
        <authorList>
            <consortium name="WormBaseParasite"/>
        </authorList>
    </citation>
    <scope>IDENTIFICATION</scope>
</reference>
<dbReference type="Pfam" id="PF02214">
    <property type="entry name" value="BTB_2"/>
    <property type="match status" value="1"/>
</dbReference>
<gene>
    <name evidence="2" type="ORF">HPBE_LOCUS23245</name>
</gene>
<dbReference type="InterPro" id="IPR045068">
    <property type="entry name" value="BACURD1-3"/>
</dbReference>
<keyword evidence="3" id="KW-1185">Reference proteome</keyword>
<dbReference type="PANTHER" id="PTHR11145">
    <property type="entry name" value="BTB/POZ DOMAIN-CONTAINING ADAPTER FOR CUL3-MEDIATED RHOA DEGRADATION PROTEIN FAMILY MEMBER"/>
    <property type="match status" value="1"/>
</dbReference>
<proteinExistence type="predicted"/>
<dbReference type="Proteomes" id="UP000050761">
    <property type="component" value="Unassembled WGS sequence"/>
</dbReference>
<evidence type="ECO:0000313" key="3">
    <source>
        <dbReference type="Proteomes" id="UP000050761"/>
    </source>
</evidence>
<protein>
    <submittedName>
        <fullName evidence="4">BTB_2 domain-containing protein</fullName>
    </submittedName>
</protein>
<dbReference type="WBParaSite" id="HPBE_0002324601-mRNA-1">
    <property type="protein sequence ID" value="HPBE_0002324601-mRNA-1"/>
    <property type="gene ID" value="HPBE_0002324601"/>
</dbReference>
<name>A0A183GKM6_HELPZ</name>